<dbReference type="RefSeq" id="WP_158355019.1">
    <property type="nucleotide sequence ID" value="NZ_CP034867.1"/>
</dbReference>
<evidence type="ECO:0000313" key="13">
    <source>
        <dbReference type="Proteomes" id="UP000298716"/>
    </source>
</evidence>
<dbReference type="Pfam" id="PF03840">
    <property type="entry name" value="SecG"/>
    <property type="match status" value="1"/>
</dbReference>
<evidence type="ECO:0000256" key="9">
    <source>
        <dbReference type="ARBA" id="ARBA00023010"/>
    </source>
</evidence>
<reference evidence="12 13" key="2">
    <citation type="submission" date="2019-05" db="EMBL/GenBank/DDBJ databases">
        <title>Genome evolution of the obligate endosymbiont Buchnera aphidicola.</title>
        <authorList>
            <person name="Moran N.A."/>
        </authorList>
    </citation>
    <scope>NUCLEOTIDE SEQUENCE [LARGE SCALE GENOMIC DNA]</scope>
    <source>
        <strain evidence="12 13">Mga</strain>
    </source>
</reference>
<gene>
    <name evidence="12" type="primary">secG</name>
    <name evidence="12" type="ORF">D9V72_01930</name>
</gene>
<keyword evidence="4 11" id="KW-0813">Transport</keyword>
<name>A0A4D6Y262_9GAMM</name>
<dbReference type="GO" id="GO:0009306">
    <property type="term" value="P:protein secretion"/>
    <property type="evidence" value="ECO:0007669"/>
    <property type="project" value="UniProtKB-UniRule"/>
</dbReference>
<dbReference type="AlphaFoldDB" id="A0A4D6Y262"/>
<evidence type="ECO:0000256" key="6">
    <source>
        <dbReference type="ARBA" id="ARBA00022692"/>
    </source>
</evidence>
<evidence type="ECO:0000256" key="8">
    <source>
        <dbReference type="ARBA" id="ARBA00022989"/>
    </source>
</evidence>
<protein>
    <recommendedName>
        <fullName evidence="3 11">Protein-export membrane protein SecG</fullName>
    </recommendedName>
</protein>
<comment type="function">
    <text evidence="11">Involved in protein export. Participates in an early event of protein translocation.</text>
</comment>
<feature type="transmembrane region" description="Helical" evidence="11">
    <location>
        <begin position="51"/>
        <end position="73"/>
    </location>
</feature>
<keyword evidence="7 11" id="KW-0653">Protein transport</keyword>
<comment type="subcellular location">
    <subcellularLocation>
        <location evidence="1 11">Cell membrane</location>
        <topology evidence="1 11">Multi-pass membrane protein</topology>
    </subcellularLocation>
</comment>
<sequence length="109" mass="12683">MYLFFLIFFIFVSISLIFFILLQPGKGLNNTIHLNTKNNSKFFSGVGTNNFVTNIIRILSFLFLATSIILCNIHRKKIDSDFFWENDHQKTVTKKHLLNKKILSSDIPN</sequence>
<evidence type="ECO:0000256" key="4">
    <source>
        <dbReference type="ARBA" id="ARBA00022448"/>
    </source>
</evidence>
<dbReference type="GO" id="GO:0065002">
    <property type="term" value="P:intracellular protein transmembrane transport"/>
    <property type="evidence" value="ECO:0007669"/>
    <property type="project" value="TreeGrafter"/>
</dbReference>
<evidence type="ECO:0000256" key="11">
    <source>
        <dbReference type="RuleBase" id="RU365087"/>
    </source>
</evidence>
<dbReference type="Proteomes" id="UP000298716">
    <property type="component" value="Chromosome"/>
</dbReference>
<evidence type="ECO:0000256" key="2">
    <source>
        <dbReference type="ARBA" id="ARBA00008445"/>
    </source>
</evidence>
<organism evidence="12 13">
    <name type="scientific">Buchnera aphidicola</name>
    <name type="common">Macrosiphum gaurae</name>
    <dbReference type="NCBI Taxonomy" id="2315801"/>
    <lineage>
        <taxon>Bacteria</taxon>
        <taxon>Pseudomonadati</taxon>
        <taxon>Pseudomonadota</taxon>
        <taxon>Gammaproteobacteria</taxon>
        <taxon>Enterobacterales</taxon>
        <taxon>Erwiniaceae</taxon>
        <taxon>Buchnera</taxon>
    </lineage>
</organism>
<evidence type="ECO:0000256" key="10">
    <source>
        <dbReference type="ARBA" id="ARBA00023136"/>
    </source>
</evidence>
<dbReference type="NCBIfam" id="TIGR00810">
    <property type="entry name" value="secG"/>
    <property type="match status" value="1"/>
</dbReference>
<proteinExistence type="inferred from homology"/>
<dbReference type="OrthoDB" id="6554596at2"/>
<keyword evidence="8 11" id="KW-1133">Transmembrane helix</keyword>
<keyword evidence="9 11" id="KW-0811">Translocation</keyword>
<dbReference type="EMBL" id="CP034867">
    <property type="protein sequence ID" value="QCI22823.1"/>
    <property type="molecule type" value="Genomic_DNA"/>
</dbReference>
<dbReference type="GO" id="GO:0043952">
    <property type="term" value="P:protein transport by the Sec complex"/>
    <property type="evidence" value="ECO:0007669"/>
    <property type="project" value="TreeGrafter"/>
</dbReference>
<keyword evidence="10 11" id="KW-0472">Membrane</keyword>
<keyword evidence="6 11" id="KW-0812">Transmembrane</keyword>
<dbReference type="GO" id="GO:0015450">
    <property type="term" value="F:protein-transporting ATPase activity"/>
    <property type="evidence" value="ECO:0007669"/>
    <property type="project" value="UniProtKB-UniRule"/>
</dbReference>
<comment type="similarity">
    <text evidence="2 11">Belongs to the SecG family.</text>
</comment>
<dbReference type="GO" id="GO:0005886">
    <property type="term" value="C:plasma membrane"/>
    <property type="evidence" value="ECO:0007669"/>
    <property type="project" value="UniProtKB-SubCell"/>
</dbReference>
<dbReference type="InterPro" id="IPR004692">
    <property type="entry name" value="SecG"/>
</dbReference>
<dbReference type="PRINTS" id="PR01651">
    <property type="entry name" value="SECGEXPORT"/>
</dbReference>
<evidence type="ECO:0000256" key="7">
    <source>
        <dbReference type="ARBA" id="ARBA00022927"/>
    </source>
</evidence>
<dbReference type="PANTHER" id="PTHR34182:SF1">
    <property type="entry name" value="PROTEIN-EXPORT MEMBRANE PROTEIN SECG"/>
    <property type="match status" value="1"/>
</dbReference>
<reference evidence="12 13" key="1">
    <citation type="submission" date="2018-12" db="EMBL/GenBank/DDBJ databases">
        <authorList>
            <person name="Chong R.A."/>
        </authorList>
    </citation>
    <scope>NUCLEOTIDE SEQUENCE [LARGE SCALE GENOMIC DNA]</scope>
    <source>
        <strain evidence="12 13">Mga</strain>
    </source>
</reference>
<evidence type="ECO:0000256" key="3">
    <source>
        <dbReference type="ARBA" id="ARBA00017876"/>
    </source>
</evidence>
<keyword evidence="5 11" id="KW-1003">Cell membrane</keyword>
<evidence type="ECO:0000313" key="12">
    <source>
        <dbReference type="EMBL" id="QCI22823.1"/>
    </source>
</evidence>
<evidence type="ECO:0000256" key="1">
    <source>
        <dbReference type="ARBA" id="ARBA00004651"/>
    </source>
</evidence>
<accession>A0A4D6Y262</accession>
<dbReference type="PANTHER" id="PTHR34182">
    <property type="entry name" value="PROTEIN-EXPORT MEMBRANE PROTEIN SECG"/>
    <property type="match status" value="1"/>
</dbReference>
<comment type="caution">
    <text evidence="11">Lacks conserved residue(s) required for the propagation of feature annotation.</text>
</comment>
<evidence type="ECO:0000256" key="5">
    <source>
        <dbReference type="ARBA" id="ARBA00022475"/>
    </source>
</evidence>